<feature type="signal peptide" evidence="2">
    <location>
        <begin position="1"/>
        <end position="20"/>
    </location>
</feature>
<gene>
    <name evidence="3" type="primary">RvY_02384</name>
    <name evidence="3" type="synonym">RvY_02384.2</name>
    <name evidence="3" type="ORF">RvY_02384-2</name>
</gene>
<dbReference type="Proteomes" id="UP000186922">
    <property type="component" value="Unassembled WGS sequence"/>
</dbReference>
<accession>A0A1D1UJK5</accession>
<evidence type="ECO:0000313" key="3">
    <source>
        <dbReference type="EMBL" id="GAU89886.1"/>
    </source>
</evidence>
<organism evidence="3 4">
    <name type="scientific">Ramazzottius varieornatus</name>
    <name type="common">Water bear</name>
    <name type="synonym">Tardigrade</name>
    <dbReference type="NCBI Taxonomy" id="947166"/>
    <lineage>
        <taxon>Eukaryota</taxon>
        <taxon>Metazoa</taxon>
        <taxon>Ecdysozoa</taxon>
        <taxon>Tardigrada</taxon>
        <taxon>Eutardigrada</taxon>
        <taxon>Parachela</taxon>
        <taxon>Hypsibioidea</taxon>
        <taxon>Ramazzottiidae</taxon>
        <taxon>Ramazzottius</taxon>
    </lineage>
</organism>
<reference evidence="3 4" key="1">
    <citation type="journal article" date="2016" name="Nat. Commun.">
        <title>Extremotolerant tardigrade genome and improved radiotolerance of human cultured cells by tardigrade-unique protein.</title>
        <authorList>
            <person name="Hashimoto T."/>
            <person name="Horikawa D.D."/>
            <person name="Saito Y."/>
            <person name="Kuwahara H."/>
            <person name="Kozuka-Hata H."/>
            <person name="Shin-I T."/>
            <person name="Minakuchi Y."/>
            <person name="Ohishi K."/>
            <person name="Motoyama A."/>
            <person name="Aizu T."/>
            <person name="Enomoto A."/>
            <person name="Kondo K."/>
            <person name="Tanaka S."/>
            <person name="Hara Y."/>
            <person name="Koshikawa S."/>
            <person name="Sagara H."/>
            <person name="Miura T."/>
            <person name="Yokobori S."/>
            <person name="Miyagawa K."/>
            <person name="Suzuki Y."/>
            <person name="Kubo T."/>
            <person name="Oyama M."/>
            <person name="Kohara Y."/>
            <person name="Fujiyama A."/>
            <person name="Arakawa K."/>
            <person name="Katayama T."/>
            <person name="Toyoda A."/>
            <person name="Kunieda T."/>
        </authorList>
    </citation>
    <scope>NUCLEOTIDE SEQUENCE [LARGE SCALE GENOMIC DNA]</scope>
    <source>
        <strain evidence="3 4">YOKOZUNA-1</strain>
    </source>
</reference>
<name>A0A1D1UJK5_RAMVA</name>
<keyword evidence="2" id="KW-0732">Signal</keyword>
<evidence type="ECO:0000256" key="1">
    <source>
        <dbReference type="SAM" id="MobiDB-lite"/>
    </source>
</evidence>
<proteinExistence type="predicted"/>
<evidence type="ECO:0000313" key="4">
    <source>
        <dbReference type="Proteomes" id="UP000186922"/>
    </source>
</evidence>
<dbReference type="PROSITE" id="PS51257">
    <property type="entry name" value="PROKAR_LIPOPROTEIN"/>
    <property type="match status" value="1"/>
</dbReference>
<evidence type="ECO:0008006" key="5">
    <source>
        <dbReference type="Google" id="ProtNLM"/>
    </source>
</evidence>
<feature type="region of interest" description="Disordered" evidence="1">
    <location>
        <begin position="28"/>
        <end position="63"/>
    </location>
</feature>
<sequence length="102" mass="11315">MSRTIWSHFWICFFLSCSLPGRLDFRASGSPQHHRRGPRRSPVALCPAPGRRGGLSSRRGARRCGQRAERRRCGDRRCRCRSSGCCPTTTTSCGATDASGRC</sequence>
<protein>
    <recommendedName>
        <fullName evidence="5">Secreted protein</fullName>
    </recommendedName>
</protein>
<evidence type="ECO:0000256" key="2">
    <source>
        <dbReference type="SAM" id="SignalP"/>
    </source>
</evidence>
<comment type="caution">
    <text evidence="3">The sequence shown here is derived from an EMBL/GenBank/DDBJ whole genome shotgun (WGS) entry which is preliminary data.</text>
</comment>
<keyword evidence="4" id="KW-1185">Reference proteome</keyword>
<dbReference type="EMBL" id="BDGG01000001">
    <property type="protein sequence ID" value="GAU89886.1"/>
    <property type="molecule type" value="Genomic_DNA"/>
</dbReference>
<feature type="chain" id="PRO_5008897269" description="Secreted protein" evidence="2">
    <location>
        <begin position="21"/>
        <end position="102"/>
    </location>
</feature>
<dbReference type="AlphaFoldDB" id="A0A1D1UJK5"/>